<comment type="similarity">
    <text evidence="1">Belongs to the 'phage' integrase family.</text>
</comment>
<sequence length="503" mass="57698">MPILGWRVHFTRRELPVPRSPRPLLASLRLADAPAWLDAERIEDGAPCLIGPDGTYDVELNSFFRTHTGPENTQAAIAYDLTNFLTFLWSHRQPLGRRGWRDADPEDRAAYQRWRRSDENGPGVRGSTWAREVATVNGFYRWAVDRGFVERNPFLQRPVRGRPGARLRAGEQTPAEAPHDGHRDDLAWLPPATYRRWRDVGVRGYLPSGLRDASFRGRNAARNGTFCDLMVRTGLRLSEQSSLTLFETPDIDPGRAYQPTRLPTAIAKGGSGRRIYIPATVLRDVWDYIQFERAEVVAEARARGTYERLAGKLVVEDRPSAAIAADQPRRRGRPVETLDHRQRHRLFLRGPDGLEPAMLWLAHDGLPMMPGTWQSMFTDANKRCRRHEIVVRVHPHLLRHTYAVVTLEQLQREHIRELGQLTSPAQRTSYEQVFGDPLDWVRRRLGHRSVESTFIYLHTLNELAMETRLALVPSEWDEHRLPEPELRDEIDDESSARMDGEPA</sequence>
<dbReference type="Pfam" id="PF02899">
    <property type="entry name" value="Phage_int_SAM_1"/>
    <property type="match status" value="1"/>
</dbReference>
<dbReference type="PROSITE" id="PS51898">
    <property type="entry name" value="TYR_RECOMBINASE"/>
    <property type="match status" value="1"/>
</dbReference>
<dbReference type="InterPro" id="IPR011010">
    <property type="entry name" value="DNA_brk_join_enz"/>
</dbReference>
<dbReference type="Proteomes" id="UP000647172">
    <property type="component" value="Unassembled WGS sequence"/>
</dbReference>
<dbReference type="PANTHER" id="PTHR30349:SF64">
    <property type="entry name" value="PROPHAGE INTEGRASE INTD-RELATED"/>
    <property type="match status" value="1"/>
</dbReference>
<dbReference type="PROSITE" id="PS51900">
    <property type="entry name" value="CB"/>
    <property type="match status" value="1"/>
</dbReference>
<evidence type="ECO:0000256" key="4">
    <source>
        <dbReference type="ARBA" id="ARBA00023172"/>
    </source>
</evidence>
<gene>
    <name evidence="9" type="ORF">Ani05nite_67110</name>
</gene>
<protein>
    <submittedName>
        <fullName evidence="9">Integrase</fullName>
    </submittedName>
</protein>
<dbReference type="SUPFAM" id="SSF56349">
    <property type="entry name" value="DNA breaking-rejoining enzymes"/>
    <property type="match status" value="1"/>
</dbReference>
<dbReference type="InterPro" id="IPR002104">
    <property type="entry name" value="Integrase_catalytic"/>
</dbReference>
<keyword evidence="10" id="KW-1185">Reference proteome</keyword>
<dbReference type="GO" id="GO:0015074">
    <property type="term" value="P:DNA integration"/>
    <property type="evidence" value="ECO:0007669"/>
    <property type="project" value="UniProtKB-KW"/>
</dbReference>
<dbReference type="CDD" id="cd00397">
    <property type="entry name" value="DNA_BRE_C"/>
    <property type="match status" value="1"/>
</dbReference>
<evidence type="ECO:0000313" key="10">
    <source>
        <dbReference type="Proteomes" id="UP000647172"/>
    </source>
</evidence>
<dbReference type="InterPro" id="IPR013762">
    <property type="entry name" value="Integrase-like_cat_sf"/>
</dbReference>
<proteinExistence type="inferred from homology"/>
<dbReference type="Gene3D" id="1.10.150.130">
    <property type="match status" value="1"/>
</dbReference>
<evidence type="ECO:0000313" key="9">
    <source>
        <dbReference type="EMBL" id="GIE53177.1"/>
    </source>
</evidence>
<evidence type="ECO:0000256" key="6">
    <source>
        <dbReference type="SAM" id="MobiDB-lite"/>
    </source>
</evidence>
<evidence type="ECO:0000256" key="5">
    <source>
        <dbReference type="PROSITE-ProRule" id="PRU01248"/>
    </source>
</evidence>
<keyword evidence="4" id="KW-0233">DNA recombination</keyword>
<dbReference type="Gene3D" id="1.10.443.10">
    <property type="entry name" value="Intergrase catalytic core"/>
    <property type="match status" value="1"/>
</dbReference>
<accession>A0A919JPP0</accession>
<feature type="domain" description="Tyr recombinase" evidence="7">
    <location>
        <begin position="195"/>
        <end position="469"/>
    </location>
</feature>
<evidence type="ECO:0000256" key="1">
    <source>
        <dbReference type="ARBA" id="ARBA00008857"/>
    </source>
</evidence>
<dbReference type="AlphaFoldDB" id="A0A919JPP0"/>
<feature type="region of interest" description="Disordered" evidence="6">
    <location>
        <begin position="480"/>
        <end position="503"/>
    </location>
</feature>
<comment type="caution">
    <text evidence="9">The sequence shown here is derived from an EMBL/GenBank/DDBJ whole genome shotgun (WGS) entry which is preliminary data.</text>
</comment>
<evidence type="ECO:0000259" key="8">
    <source>
        <dbReference type="PROSITE" id="PS51900"/>
    </source>
</evidence>
<dbReference type="EMBL" id="BOMQ01000079">
    <property type="protein sequence ID" value="GIE53177.1"/>
    <property type="molecule type" value="Genomic_DNA"/>
</dbReference>
<dbReference type="GO" id="GO:0006310">
    <property type="term" value="P:DNA recombination"/>
    <property type="evidence" value="ECO:0007669"/>
    <property type="project" value="UniProtKB-KW"/>
</dbReference>
<evidence type="ECO:0000259" key="7">
    <source>
        <dbReference type="PROSITE" id="PS51898"/>
    </source>
</evidence>
<dbReference type="InterPro" id="IPR044068">
    <property type="entry name" value="CB"/>
</dbReference>
<dbReference type="InterPro" id="IPR050090">
    <property type="entry name" value="Tyrosine_recombinase_XerCD"/>
</dbReference>
<dbReference type="GO" id="GO:0003677">
    <property type="term" value="F:DNA binding"/>
    <property type="evidence" value="ECO:0007669"/>
    <property type="project" value="UniProtKB-UniRule"/>
</dbReference>
<dbReference type="InterPro" id="IPR004107">
    <property type="entry name" value="Integrase_SAM-like_N"/>
</dbReference>
<feature type="domain" description="Core-binding (CB)" evidence="8">
    <location>
        <begin position="54"/>
        <end position="144"/>
    </location>
</feature>
<feature type="region of interest" description="Disordered" evidence="6">
    <location>
        <begin position="159"/>
        <end position="184"/>
    </location>
</feature>
<feature type="compositionally biased region" description="Basic and acidic residues" evidence="6">
    <location>
        <begin position="494"/>
        <end position="503"/>
    </location>
</feature>
<dbReference type="RefSeq" id="WP_203775019.1">
    <property type="nucleotide sequence ID" value="NZ_BAAAYJ010000037.1"/>
</dbReference>
<name>A0A919JPP0_9ACTN</name>
<evidence type="ECO:0000256" key="2">
    <source>
        <dbReference type="ARBA" id="ARBA00022908"/>
    </source>
</evidence>
<dbReference type="InterPro" id="IPR010998">
    <property type="entry name" value="Integrase_recombinase_N"/>
</dbReference>
<reference evidence="9" key="1">
    <citation type="submission" date="2021-01" db="EMBL/GenBank/DDBJ databases">
        <title>Whole genome shotgun sequence of Actinoplanes nipponensis NBRC 14063.</title>
        <authorList>
            <person name="Komaki H."/>
            <person name="Tamura T."/>
        </authorList>
    </citation>
    <scope>NUCLEOTIDE SEQUENCE</scope>
    <source>
        <strain evidence="9">NBRC 14063</strain>
    </source>
</reference>
<organism evidence="9 10">
    <name type="scientific">Actinoplanes nipponensis</name>
    <dbReference type="NCBI Taxonomy" id="135950"/>
    <lineage>
        <taxon>Bacteria</taxon>
        <taxon>Bacillati</taxon>
        <taxon>Actinomycetota</taxon>
        <taxon>Actinomycetes</taxon>
        <taxon>Micromonosporales</taxon>
        <taxon>Micromonosporaceae</taxon>
        <taxon>Actinoplanes</taxon>
    </lineage>
</organism>
<dbReference type="SUPFAM" id="SSF47823">
    <property type="entry name" value="lambda integrase-like, N-terminal domain"/>
    <property type="match status" value="1"/>
</dbReference>
<evidence type="ECO:0000256" key="3">
    <source>
        <dbReference type="ARBA" id="ARBA00023125"/>
    </source>
</evidence>
<dbReference type="PANTHER" id="PTHR30349">
    <property type="entry name" value="PHAGE INTEGRASE-RELATED"/>
    <property type="match status" value="1"/>
</dbReference>
<keyword evidence="3 5" id="KW-0238">DNA-binding</keyword>
<keyword evidence="2" id="KW-0229">DNA integration</keyword>